<dbReference type="AlphaFoldDB" id="A0A5C7DTW5"/>
<gene>
    <name evidence="10" type="ORF">FPD46_00155</name>
</gene>
<keyword evidence="7" id="KW-0275">Fatty acid biosynthesis</keyword>
<feature type="domain" description="Beta-ketoacyl-[acyl-carrier-protein] synthase III C-terminal" evidence="8">
    <location>
        <begin position="257"/>
        <end position="336"/>
    </location>
</feature>
<dbReference type="PANTHER" id="PTHR43091:SF1">
    <property type="entry name" value="BETA-KETOACYL-[ACYL-CARRIER-PROTEIN] SYNTHASE III, CHLOROPLASTIC"/>
    <property type="match status" value="1"/>
</dbReference>
<evidence type="ECO:0000259" key="9">
    <source>
        <dbReference type="Pfam" id="PF08545"/>
    </source>
</evidence>
<evidence type="ECO:0000256" key="3">
    <source>
        <dbReference type="ARBA" id="ARBA00022516"/>
    </source>
</evidence>
<dbReference type="PANTHER" id="PTHR43091">
    <property type="entry name" value="3-OXOACYL-[ACYL-CARRIER-PROTEIN] SYNTHASE"/>
    <property type="match status" value="1"/>
</dbReference>
<evidence type="ECO:0000313" key="11">
    <source>
        <dbReference type="Proteomes" id="UP000321310"/>
    </source>
</evidence>
<evidence type="ECO:0000259" key="8">
    <source>
        <dbReference type="Pfam" id="PF08541"/>
    </source>
</evidence>
<evidence type="ECO:0000256" key="5">
    <source>
        <dbReference type="ARBA" id="ARBA00022832"/>
    </source>
</evidence>
<dbReference type="Gene3D" id="3.40.47.10">
    <property type="match status" value="1"/>
</dbReference>
<dbReference type="SUPFAM" id="SSF53901">
    <property type="entry name" value="Thiolase-like"/>
    <property type="match status" value="1"/>
</dbReference>
<keyword evidence="4" id="KW-0808">Transferase</keyword>
<organism evidence="10 11">
    <name type="scientific">Campylobacter peloridis</name>
    <dbReference type="NCBI Taxonomy" id="488546"/>
    <lineage>
        <taxon>Bacteria</taxon>
        <taxon>Pseudomonadati</taxon>
        <taxon>Campylobacterota</taxon>
        <taxon>Epsilonproteobacteria</taxon>
        <taxon>Campylobacterales</taxon>
        <taxon>Campylobacteraceae</taxon>
        <taxon>Campylobacter</taxon>
    </lineage>
</organism>
<dbReference type="Pfam" id="PF08541">
    <property type="entry name" value="ACP_syn_III_C"/>
    <property type="match status" value="1"/>
</dbReference>
<dbReference type="GO" id="GO:0004315">
    <property type="term" value="F:3-oxoacyl-[acyl-carrier-protein] synthase activity"/>
    <property type="evidence" value="ECO:0007669"/>
    <property type="project" value="InterPro"/>
</dbReference>
<evidence type="ECO:0000313" key="10">
    <source>
        <dbReference type="EMBL" id="TXE85099.1"/>
    </source>
</evidence>
<evidence type="ECO:0000256" key="7">
    <source>
        <dbReference type="ARBA" id="ARBA00023160"/>
    </source>
</evidence>
<dbReference type="Proteomes" id="UP000321310">
    <property type="component" value="Unassembled WGS sequence"/>
</dbReference>
<dbReference type="CDD" id="cd00830">
    <property type="entry name" value="KAS_III"/>
    <property type="match status" value="1"/>
</dbReference>
<sequence>MKASFNKAKIAGISVCVPNKCINIDDCLNDVFNNNEKMLKRMKKISGLQTRFIASDDISTTDLAYEASLNLFKMLDFDKNELDMIIFITQTPDFFMPSCANYLHKRLKLNTKTIAFDVNQACSGYLYGLFIAFSFLENQNAKNILLICGDTLSKTINPLNANLAPIFGDGVSATLISCANEKSFFKLYSNGEGFDKLIIPNRAFAKLDESKSSNKEIFQTNEHRSLDNLYMDGAEIFNQALNLESQSIKEMLNFCEKNKDEVDYFLLHQSNQFLVDSIINDLGIDSSKAPNFLMSKYANLSACSLPALLCEIQKNDFSAILSAFGAGYAWGSAYINFDKNFKTDTISIYKGEKND</sequence>
<name>A0A5C7DTW5_9BACT</name>
<dbReference type="NCBIfam" id="NF009519">
    <property type="entry name" value="PRK12880.1"/>
    <property type="match status" value="1"/>
</dbReference>
<accession>A0A5C7DTW5</accession>
<feature type="domain" description="Beta-ketoacyl-[acyl-carrier-protein] synthase III N-terminal" evidence="9">
    <location>
        <begin position="116"/>
        <end position="184"/>
    </location>
</feature>
<protein>
    <submittedName>
        <fullName evidence="10">Beta-ketoacyl-ACP synthase III</fullName>
    </submittedName>
</protein>
<evidence type="ECO:0000256" key="1">
    <source>
        <dbReference type="ARBA" id="ARBA00005189"/>
    </source>
</evidence>
<dbReference type="EMBL" id="VOWB01000001">
    <property type="protein sequence ID" value="TXE85099.1"/>
    <property type="molecule type" value="Genomic_DNA"/>
</dbReference>
<proteinExistence type="inferred from homology"/>
<evidence type="ECO:0000256" key="6">
    <source>
        <dbReference type="ARBA" id="ARBA00023098"/>
    </source>
</evidence>
<evidence type="ECO:0000256" key="2">
    <source>
        <dbReference type="ARBA" id="ARBA00008642"/>
    </source>
</evidence>
<dbReference type="InterPro" id="IPR013747">
    <property type="entry name" value="ACP_syn_III_C"/>
</dbReference>
<comment type="caution">
    <text evidence="10">The sequence shown here is derived from an EMBL/GenBank/DDBJ whole genome shotgun (WGS) entry which is preliminary data.</text>
</comment>
<evidence type="ECO:0000256" key="4">
    <source>
        <dbReference type="ARBA" id="ARBA00022679"/>
    </source>
</evidence>
<reference evidence="10 11" key="1">
    <citation type="submission" date="2019-07" db="EMBL/GenBank/DDBJ databases">
        <title>Rapid identification of Enteric Bacteria from Whole Genome Sequences (WGS) using Average Nucleotide Identity (ANI).</title>
        <authorList>
            <person name="Lane C."/>
        </authorList>
    </citation>
    <scope>NUCLEOTIDE SEQUENCE [LARGE SCALE GENOMIC DNA]</scope>
    <source>
        <strain evidence="10 11">2016D-0250</strain>
    </source>
</reference>
<keyword evidence="5" id="KW-0276">Fatty acid metabolism</keyword>
<dbReference type="RefSeq" id="WP_147574704.1">
    <property type="nucleotide sequence ID" value="NZ_VOWB01000001.1"/>
</dbReference>
<comment type="similarity">
    <text evidence="2">Belongs to the thiolase-like superfamily. FabH family.</text>
</comment>
<dbReference type="Pfam" id="PF08545">
    <property type="entry name" value="ACP_syn_III"/>
    <property type="match status" value="1"/>
</dbReference>
<dbReference type="InterPro" id="IPR016039">
    <property type="entry name" value="Thiolase-like"/>
</dbReference>
<dbReference type="InterPro" id="IPR013751">
    <property type="entry name" value="ACP_syn_III_N"/>
</dbReference>
<keyword evidence="6" id="KW-0443">Lipid metabolism</keyword>
<dbReference type="GO" id="GO:0006633">
    <property type="term" value="P:fatty acid biosynthetic process"/>
    <property type="evidence" value="ECO:0007669"/>
    <property type="project" value="UniProtKB-KW"/>
</dbReference>
<keyword evidence="3" id="KW-0444">Lipid biosynthesis</keyword>
<comment type="pathway">
    <text evidence="1">Lipid metabolism.</text>
</comment>